<dbReference type="KEGG" id="cic:CICLE_v10033521mg"/>
<dbReference type="Proteomes" id="UP000030687">
    <property type="component" value="Unassembled WGS sequence"/>
</dbReference>
<dbReference type="Gramene" id="ESR49327">
    <property type="protein sequence ID" value="ESR49327"/>
    <property type="gene ID" value="CICLE_v10033521mg"/>
</dbReference>
<evidence type="ECO:0008006" key="3">
    <source>
        <dbReference type="Google" id="ProtNLM"/>
    </source>
</evidence>
<evidence type="ECO:0000313" key="2">
    <source>
        <dbReference type="Proteomes" id="UP000030687"/>
    </source>
</evidence>
<keyword evidence="2" id="KW-1185">Reference proteome</keyword>
<evidence type="ECO:0000313" key="1">
    <source>
        <dbReference type="EMBL" id="ESR49327.1"/>
    </source>
</evidence>
<name>V4T7X7_CITCL</name>
<dbReference type="InterPro" id="IPR055298">
    <property type="entry name" value="AtLOH3-like"/>
</dbReference>
<protein>
    <recommendedName>
        <fullName evidence="3">DUF4371 domain-containing protein</fullName>
    </recommendedName>
</protein>
<dbReference type="InParanoid" id="V4T7X7"/>
<sequence>MTIILRYVDCDGYIREHFFEVVNVMETTAVTLKKEISLQVKSQDILNVVHLVSTTKKLLQRLRDNGWETFIKNVVLFCEKNEIDMPDLKARHMKGRGRSCQQNDYITVEHYYHYDIFNVVIDFQLIKLNNKFTKQTLELFGTFHS</sequence>
<dbReference type="PANTHER" id="PTHR11697">
    <property type="entry name" value="GENERAL TRANSCRIPTION FACTOR 2-RELATED ZINC FINGER PROTEIN"/>
    <property type="match status" value="1"/>
</dbReference>
<accession>V4T7X7</accession>
<organism evidence="1 2">
    <name type="scientific">Citrus clementina</name>
    <name type="common">Clementine</name>
    <name type="synonym">Citrus deliciosa x Citrus sinensis</name>
    <dbReference type="NCBI Taxonomy" id="85681"/>
    <lineage>
        <taxon>Eukaryota</taxon>
        <taxon>Viridiplantae</taxon>
        <taxon>Streptophyta</taxon>
        <taxon>Embryophyta</taxon>
        <taxon>Tracheophyta</taxon>
        <taxon>Spermatophyta</taxon>
        <taxon>Magnoliopsida</taxon>
        <taxon>eudicotyledons</taxon>
        <taxon>Gunneridae</taxon>
        <taxon>Pentapetalae</taxon>
        <taxon>rosids</taxon>
        <taxon>malvids</taxon>
        <taxon>Sapindales</taxon>
        <taxon>Rutaceae</taxon>
        <taxon>Aurantioideae</taxon>
        <taxon>Citrus</taxon>
    </lineage>
</organism>
<gene>
    <name evidence="1" type="ORF">CICLE_v10033521mg</name>
</gene>
<proteinExistence type="predicted"/>
<reference evidence="1 2" key="1">
    <citation type="submission" date="2013-10" db="EMBL/GenBank/DDBJ databases">
        <authorList>
            <consortium name="International Citrus Genome Consortium"/>
            <person name="Jenkins J."/>
            <person name="Schmutz J."/>
            <person name="Prochnik S."/>
            <person name="Rokhsar D."/>
            <person name="Gmitter F."/>
            <person name="Ollitrault P."/>
            <person name="Machado M."/>
            <person name="Talon M."/>
            <person name="Wincker P."/>
            <person name="Jaillon O."/>
            <person name="Morgante M."/>
        </authorList>
    </citation>
    <scope>NUCLEOTIDE SEQUENCE</scope>
    <source>
        <strain evidence="2">cv. Clemenules</strain>
    </source>
</reference>
<dbReference type="EMBL" id="KI536726">
    <property type="protein sequence ID" value="ESR49327.1"/>
    <property type="molecule type" value="Genomic_DNA"/>
</dbReference>
<dbReference type="PANTHER" id="PTHR11697:SF230">
    <property type="entry name" value="ZINC FINGER, MYM DOMAIN CONTAINING 1"/>
    <property type="match status" value="1"/>
</dbReference>
<dbReference type="AlphaFoldDB" id="V4T7X7"/>
<dbReference type="OMA" id="LNGWETF"/>
<dbReference type="eggNOG" id="ENOG502R6J9">
    <property type="taxonomic scope" value="Eukaryota"/>
</dbReference>